<evidence type="ECO:0000256" key="3">
    <source>
        <dbReference type="ARBA" id="ARBA00022679"/>
    </source>
</evidence>
<dbReference type="AlphaFoldDB" id="A0A7J7JU76"/>
<organism evidence="7 8">
    <name type="scientific">Bugula neritina</name>
    <name type="common">Brown bryozoan</name>
    <name type="synonym">Sertularia neritina</name>
    <dbReference type="NCBI Taxonomy" id="10212"/>
    <lineage>
        <taxon>Eukaryota</taxon>
        <taxon>Metazoa</taxon>
        <taxon>Spiralia</taxon>
        <taxon>Lophotrochozoa</taxon>
        <taxon>Bryozoa</taxon>
        <taxon>Gymnolaemata</taxon>
        <taxon>Cheilostomatida</taxon>
        <taxon>Flustrina</taxon>
        <taxon>Buguloidea</taxon>
        <taxon>Bugulidae</taxon>
        <taxon>Bugula</taxon>
    </lineage>
</organism>
<accession>A0A7J7JU76</accession>
<sequence length="221" mass="24986">MPPPPVPEAVSTLVYDEHHPMQTFQSRVDNGNEILGPIEAPFPSPSYQRNFTSFLQFSHWSHSSYIFPYTPWDPGLPTDAKYHGSPYGFRPINGGAGGSGTEFSASLGGNYPHEQFTIVILTYDRSELLQQQLAQFNGLPYLNKVVVIWNNPQYPPSTLKWPHIHVPIQVIKAERNSLNNRFMPYKEIETEAVLSMDDDMGLRHDEIIFLHSECGGSLEIV</sequence>
<evidence type="ECO:0000313" key="8">
    <source>
        <dbReference type="Proteomes" id="UP000593567"/>
    </source>
</evidence>
<dbReference type="SUPFAM" id="SSF53448">
    <property type="entry name" value="Nucleotide-diphospho-sugar transferases"/>
    <property type="match status" value="1"/>
</dbReference>
<evidence type="ECO:0000256" key="4">
    <source>
        <dbReference type="ARBA" id="ARBA00023136"/>
    </source>
</evidence>
<comment type="caution">
    <text evidence="7">The sequence shown here is derived from an EMBL/GenBank/DDBJ whole genome shotgun (WGS) entry which is preliminary data.</text>
</comment>
<dbReference type="PANTHER" id="PTHR48261:SF4">
    <property type="entry name" value="EXOSTOSIN LIKE GLYCOSYLTRANSFERASE 3"/>
    <property type="match status" value="1"/>
</dbReference>
<evidence type="ECO:0000256" key="2">
    <source>
        <dbReference type="ARBA" id="ARBA00010271"/>
    </source>
</evidence>
<dbReference type="InterPro" id="IPR004263">
    <property type="entry name" value="Exostosin"/>
</dbReference>
<keyword evidence="4" id="KW-0472">Membrane</keyword>
<dbReference type="InterPro" id="IPR015338">
    <property type="entry name" value="GT64_dom"/>
</dbReference>
<dbReference type="OrthoDB" id="5954868at2759"/>
<evidence type="ECO:0000313" key="7">
    <source>
        <dbReference type="EMBL" id="KAF6028938.1"/>
    </source>
</evidence>
<dbReference type="GO" id="GO:0005789">
    <property type="term" value="C:endoplasmic reticulum membrane"/>
    <property type="evidence" value="ECO:0007669"/>
    <property type="project" value="UniProtKB-SubCell"/>
</dbReference>
<dbReference type="GO" id="GO:1901135">
    <property type="term" value="P:carbohydrate derivative metabolic process"/>
    <property type="evidence" value="ECO:0007669"/>
    <property type="project" value="UniProtKB-ARBA"/>
</dbReference>
<reference evidence="7" key="1">
    <citation type="submission" date="2020-06" db="EMBL/GenBank/DDBJ databases">
        <title>Draft genome of Bugula neritina, a colonial animal packing powerful symbionts and potential medicines.</title>
        <authorList>
            <person name="Rayko M."/>
        </authorList>
    </citation>
    <scope>NUCLEOTIDE SEQUENCE [LARGE SCALE GENOMIC DNA]</scope>
    <source>
        <strain evidence="7">Kwan_BN1</strain>
    </source>
</reference>
<name>A0A7J7JU76_BUGNE</name>
<dbReference type="Proteomes" id="UP000593567">
    <property type="component" value="Unassembled WGS sequence"/>
</dbReference>
<protein>
    <submittedName>
        <fullName evidence="7">EXTL3</fullName>
    </submittedName>
</protein>
<gene>
    <name evidence="7" type="ORF">EB796_012758</name>
</gene>
<feature type="domain" description="Glycosyl transferase 64" evidence="6">
    <location>
        <begin position="116"/>
        <end position="209"/>
    </location>
</feature>
<evidence type="ECO:0000256" key="1">
    <source>
        <dbReference type="ARBA" id="ARBA00004648"/>
    </source>
</evidence>
<dbReference type="EMBL" id="VXIV02001878">
    <property type="protein sequence ID" value="KAF6028938.1"/>
    <property type="molecule type" value="Genomic_DNA"/>
</dbReference>
<comment type="similarity">
    <text evidence="2">Belongs to the glycosyltransferase 47 family.</text>
</comment>
<proteinExistence type="inferred from homology"/>
<dbReference type="Pfam" id="PF09258">
    <property type="entry name" value="Glyco_transf_64"/>
    <property type="match status" value="1"/>
</dbReference>
<evidence type="ECO:0000256" key="5">
    <source>
        <dbReference type="ARBA" id="ARBA00023157"/>
    </source>
</evidence>
<keyword evidence="8" id="KW-1185">Reference proteome</keyword>
<keyword evidence="3" id="KW-0808">Transferase</keyword>
<dbReference type="GO" id="GO:0016757">
    <property type="term" value="F:glycosyltransferase activity"/>
    <property type="evidence" value="ECO:0007669"/>
    <property type="project" value="InterPro"/>
</dbReference>
<comment type="subcellular location">
    <subcellularLocation>
        <location evidence="1">Endoplasmic reticulum membrane</location>
        <topology evidence="1">Single-pass type II membrane protein</topology>
    </subcellularLocation>
</comment>
<keyword evidence="5" id="KW-1015">Disulfide bond</keyword>
<dbReference type="PANTHER" id="PTHR48261">
    <property type="entry name" value="ACETYLGLUCOSAMINYLTRANSFERASE"/>
    <property type="match status" value="1"/>
</dbReference>
<dbReference type="InterPro" id="IPR029044">
    <property type="entry name" value="Nucleotide-diphossugar_trans"/>
</dbReference>
<evidence type="ECO:0000259" key="6">
    <source>
        <dbReference type="Pfam" id="PF09258"/>
    </source>
</evidence>
<dbReference type="Gene3D" id="3.90.550.10">
    <property type="entry name" value="Spore Coat Polysaccharide Biosynthesis Protein SpsA, Chain A"/>
    <property type="match status" value="1"/>
</dbReference>